<dbReference type="Proteomes" id="UP000322981">
    <property type="component" value="Unassembled WGS sequence"/>
</dbReference>
<keyword evidence="3" id="KW-0808">Transferase</keyword>
<keyword evidence="4" id="KW-1185">Reference proteome</keyword>
<dbReference type="Gene3D" id="3.40.50.150">
    <property type="entry name" value="Vaccinia Virus protein VP39"/>
    <property type="match status" value="1"/>
</dbReference>
<accession>A0A5M8FH12</accession>
<feature type="domain" description="Methyltransferase type 11" evidence="2">
    <location>
        <begin position="197"/>
        <end position="291"/>
    </location>
</feature>
<feature type="compositionally biased region" description="Pro residues" evidence="1">
    <location>
        <begin position="1"/>
        <end position="12"/>
    </location>
</feature>
<protein>
    <submittedName>
        <fullName evidence="3">Class I SAM-dependent methyltransferase</fullName>
    </submittedName>
</protein>
<dbReference type="EMBL" id="VWXX01000025">
    <property type="protein sequence ID" value="KAA6184007.1"/>
    <property type="molecule type" value="Genomic_DNA"/>
</dbReference>
<name>A0A5M8FH12_9GAMM</name>
<dbReference type="InterPro" id="IPR029063">
    <property type="entry name" value="SAM-dependent_MTases_sf"/>
</dbReference>
<proteinExistence type="predicted"/>
<dbReference type="InterPro" id="IPR013216">
    <property type="entry name" value="Methyltransf_11"/>
</dbReference>
<feature type="region of interest" description="Disordered" evidence="1">
    <location>
        <begin position="1"/>
        <end position="71"/>
    </location>
</feature>
<organism evidence="3 4">
    <name type="scientific">Thiohalocapsa marina</name>
    <dbReference type="NCBI Taxonomy" id="424902"/>
    <lineage>
        <taxon>Bacteria</taxon>
        <taxon>Pseudomonadati</taxon>
        <taxon>Pseudomonadota</taxon>
        <taxon>Gammaproteobacteria</taxon>
        <taxon>Chromatiales</taxon>
        <taxon>Chromatiaceae</taxon>
        <taxon>Thiohalocapsa</taxon>
    </lineage>
</organism>
<dbReference type="PANTHER" id="PTHR43591">
    <property type="entry name" value="METHYLTRANSFERASE"/>
    <property type="match status" value="1"/>
</dbReference>
<dbReference type="GO" id="GO:0032259">
    <property type="term" value="P:methylation"/>
    <property type="evidence" value="ECO:0007669"/>
    <property type="project" value="UniProtKB-KW"/>
</dbReference>
<evidence type="ECO:0000313" key="4">
    <source>
        <dbReference type="Proteomes" id="UP000322981"/>
    </source>
</evidence>
<keyword evidence="3" id="KW-0489">Methyltransferase</keyword>
<reference evidence="3 4" key="1">
    <citation type="submission" date="2019-09" db="EMBL/GenBank/DDBJ databases">
        <title>Whole-genome sequence of the purple sulfur bacterium Thiohalocapsa marina DSM 19078.</title>
        <authorList>
            <person name="Kyndt J.A."/>
            <person name="Meyer T.E."/>
        </authorList>
    </citation>
    <scope>NUCLEOTIDE SEQUENCE [LARGE SCALE GENOMIC DNA]</scope>
    <source>
        <strain evidence="3 4">DSM 19078</strain>
    </source>
</reference>
<comment type="caution">
    <text evidence="3">The sequence shown here is derived from an EMBL/GenBank/DDBJ whole genome shotgun (WGS) entry which is preliminary data.</text>
</comment>
<evidence type="ECO:0000259" key="2">
    <source>
        <dbReference type="Pfam" id="PF08241"/>
    </source>
</evidence>
<gene>
    <name evidence="3" type="ORF">F2Q65_13705</name>
</gene>
<dbReference type="GO" id="GO:0008757">
    <property type="term" value="F:S-adenosylmethionine-dependent methyltransferase activity"/>
    <property type="evidence" value="ECO:0007669"/>
    <property type="project" value="InterPro"/>
</dbReference>
<dbReference type="AlphaFoldDB" id="A0A5M8FH12"/>
<dbReference type="PANTHER" id="PTHR43591:SF109">
    <property type="entry name" value="METHYLTRANSFERASE TYPE 11 DOMAIN-CONTAINING PROTEIN"/>
    <property type="match status" value="1"/>
</dbReference>
<evidence type="ECO:0000313" key="3">
    <source>
        <dbReference type="EMBL" id="KAA6184007.1"/>
    </source>
</evidence>
<dbReference type="SUPFAM" id="SSF53335">
    <property type="entry name" value="S-adenosyl-L-methionine-dependent methyltransferases"/>
    <property type="match status" value="1"/>
</dbReference>
<evidence type="ECO:0000256" key="1">
    <source>
        <dbReference type="SAM" id="MobiDB-lite"/>
    </source>
</evidence>
<dbReference type="Pfam" id="PF08241">
    <property type="entry name" value="Methyltransf_11"/>
    <property type="match status" value="1"/>
</dbReference>
<dbReference type="OrthoDB" id="9777830at2"/>
<dbReference type="CDD" id="cd02440">
    <property type="entry name" value="AdoMet_MTases"/>
    <property type="match status" value="1"/>
</dbReference>
<feature type="compositionally biased region" description="Basic and acidic residues" evidence="1">
    <location>
        <begin position="25"/>
        <end position="37"/>
    </location>
</feature>
<sequence>MTHRPAGPPPAPAERTARQNRSRARPRERARTVHGSEHTTPPRAGSETARWRNRPKSSGATRPAGATIGKRVRPARTPYGKTMCQTASLIENGGGTRVGVGAFNCEPLSLACKFKTRVGVSCPPLPFTLHPSHCAFAGALGVTAVQRRLPGSTMRTKAEQYIHGFGPVEEQRLREQAAVLAPVVFNGLTLPQAGRLLELGCGVGAELALIAERWPGLQLTGIDLSISHLRAAQRHLGDAALLARGDGACLPFADATFDTVITIWMLEHVADADAVFREALRVLAPGGRLICTEVDNTTFRFLPEQPAIRTWWDLFCAQQRHGGDPEIGRRLADLARRHRCQHVRTCDLPVVSSSLFPERRNLLLNYIQDLLLSGAEHLQHAGVADQVLMDALQAELDQVRQDPSIQFEYHAIRLTCQSR</sequence>